<organism evidence="1 2">
    <name type="scientific">Hypoxylon rubiginosum</name>
    <dbReference type="NCBI Taxonomy" id="110542"/>
    <lineage>
        <taxon>Eukaryota</taxon>
        <taxon>Fungi</taxon>
        <taxon>Dikarya</taxon>
        <taxon>Ascomycota</taxon>
        <taxon>Pezizomycotina</taxon>
        <taxon>Sordariomycetes</taxon>
        <taxon>Xylariomycetidae</taxon>
        <taxon>Xylariales</taxon>
        <taxon>Hypoxylaceae</taxon>
        <taxon>Hypoxylon</taxon>
    </lineage>
</organism>
<keyword evidence="2" id="KW-1185">Reference proteome</keyword>
<accession>A0ACC0CQG6</accession>
<comment type="caution">
    <text evidence="1">The sequence shown here is derived from an EMBL/GenBank/DDBJ whole genome shotgun (WGS) entry which is preliminary data.</text>
</comment>
<evidence type="ECO:0000313" key="1">
    <source>
        <dbReference type="EMBL" id="KAI6082689.1"/>
    </source>
</evidence>
<reference evidence="1 2" key="1">
    <citation type="journal article" date="2022" name="New Phytol.">
        <title>Ecological generalism drives hyperdiversity of secondary metabolite gene clusters in xylarialean endophytes.</title>
        <authorList>
            <person name="Franco M.E.E."/>
            <person name="Wisecaver J.H."/>
            <person name="Arnold A.E."/>
            <person name="Ju Y.M."/>
            <person name="Slot J.C."/>
            <person name="Ahrendt S."/>
            <person name="Moore L.P."/>
            <person name="Eastman K.E."/>
            <person name="Scott K."/>
            <person name="Konkel Z."/>
            <person name="Mondo S.J."/>
            <person name="Kuo A."/>
            <person name="Hayes R.D."/>
            <person name="Haridas S."/>
            <person name="Andreopoulos B."/>
            <person name="Riley R."/>
            <person name="LaButti K."/>
            <person name="Pangilinan J."/>
            <person name="Lipzen A."/>
            <person name="Amirebrahimi M."/>
            <person name="Yan J."/>
            <person name="Adam C."/>
            <person name="Keymanesh K."/>
            <person name="Ng V."/>
            <person name="Louie K."/>
            <person name="Northen T."/>
            <person name="Drula E."/>
            <person name="Henrissat B."/>
            <person name="Hsieh H.M."/>
            <person name="Youens-Clark K."/>
            <person name="Lutzoni F."/>
            <person name="Miadlikowska J."/>
            <person name="Eastwood D.C."/>
            <person name="Hamelin R.C."/>
            <person name="Grigoriev I.V."/>
            <person name="U'Ren J.M."/>
        </authorList>
    </citation>
    <scope>NUCLEOTIDE SEQUENCE [LARGE SCALE GENOMIC DNA]</scope>
    <source>
        <strain evidence="1 2">ER1909</strain>
    </source>
</reference>
<sequence>MEPPSKKLKLGHAPYDDDEEEANQDELSMSPTQFDARQDPLYELDKGRAKAATRLKSAFERIFEKYERDFTGVGDEIDLETGEVVINNGHLQSLEDEKVRAREGSIASNDEERITRTKDVGPVAKAKSKSLVKTTSSTNHSGRDYPARSNQNGIVNGAHNHSSFGMPSNPYNSPNPAMFGLPMFNNGPSDPLWQTPEIPIPYHQDMFGLMGHAMGYPPSPGYGYASMLAPGGYGAGMLDGLTHHRVSSKLPYVKTPKRQSLAHAMPIEDDSEEDDVLLGSTTQETQAASTASKPGTSPPVQTKDVHANQMHVKQNDTTTSETTSEKPRRGRGRPKKDSSPAKAQEPIEESEKCSENKATDPTPDPAIEVMTSSVTTSVSQLSSGKESTLAKQIMVKLAQIRASIPHDTASLYSQSRESSQSRKPVEASDEISRVPSSEASDTSFSTAKANNDTSEALPERTIPPTEDVVSGDYSSEESMAVQLDLAKEAHVDKEADAEPEATTQSQEDRNEPSTNQTEMEPDHASNENSPHTGNAEGDAADLFFTAENSQEPEISYPSQDSTTKEPERLPNDKEAAPHNKLKLFEDIQEIGVYHTLQDLDQDICSNQGEHQVASSGNQTAKDTDLIEGTEVASNDPVVNRIVNTLEATHESDIAFNSSQELTQSPLRTESEEISTQLSEIQQRRDTPLHATIMEPGVLTEDTPLTIPTSCGTYPFCFKNNSPLLTDRTEKTDPILPSTKPAYHEKDAPLSNNLTETACEIRCGAHIECKEACQSKQAHEPEIGKPQSSHAERIEVTFRQPPAHTGPSPGCEQNSPDSLPGSGWGFPNPRPIPSTPKKRQEPGPAEPGSRSRLSTPAKKSYPLADLIPALDDEDELSLLSSDVQSSPFSFDSFHTKPDHTKPKDSRNSGWLSASNSSEKKTPRRTGRHHAYLEGSGYSTNDKHQQILQQMRGHTPRRLPFTESRAGKKRAFNAVSNGPQSSPLARTAVTRNLDLDVLTSTPSRRLSKHKNKAVVELEEESDGVRTPGGTVRKCGVDGFVCDRDFCFTCCR</sequence>
<protein>
    <submittedName>
        <fullName evidence="1">Uncharacterized protein</fullName>
    </submittedName>
</protein>
<name>A0ACC0CQG6_9PEZI</name>
<evidence type="ECO:0000313" key="2">
    <source>
        <dbReference type="Proteomes" id="UP001497680"/>
    </source>
</evidence>
<dbReference type="EMBL" id="MU394365">
    <property type="protein sequence ID" value="KAI6082689.1"/>
    <property type="molecule type" value="Genomic_DNA"/>
</dbReference>
<proteinExistence type="predicted"/>
<dbReference type="Proteomes" id="UP001497680">
    <property type="component" value="Unassembled WGS sequence"/>
</dbReference>
<gene>
    <name evidence="1" type="ORF">F4821DRAFT_281509</name>
</gene>